<feature type="compositionally biased region" description="Polar residues" evidence="1">
    <location>
        <begin position="13"/>
        <end position="31"/>
    </location>
</feature>
<evidence type="ECO:0000256" key="1">
    <source>
        <dbReference type="SAM" id="MobiDB-lite"/>
    </source>
</evidence>
<dbReference type="Proteomes" id="UP000308549">
    <property type="component" value="Unassembled WGS sequence"/>
</dbReference>
<organism evidence="2 3">
    <name type="scientific">Salinomyces thailandicus</name>
    <dbReference type="NCBI Taxonomy" id="706561"/>
    <lineage>
        <taxon>Eukaryota</taxon>
        <taxon>Fungi</taxon>
        <taxon>Dikarya</taxon>
        <taxon>Ascomycota</taxon>
        <taxon>Pezizomycotina</taxon>
        <taxon>Dothideomycetes</taxon>
        <taxon>Dothideomycetidae</taxon>
        <taxon>Mycosphaerellales</taxon>
        <taxon>Teratosphaeriaceae</taxon>
        <taxon>Salinomyces</taxon>
    </lineage>
</organism>
<name>A0A4U0TMY4_9PEZI</name>
<evidence type="ECO:0000313" key="2">
    <source>
        <dbReference type="EMBL" id="TKA23348.1"/>
    </source>
</evidence>
<dbReference type="AlphaFoldDB" id="A0A4U0TMY4"/>
<proteinExistence type="predicted"/>
<sequence>MKDAIKGQGGGLQSMSTAVGETIAGQSDTRGSSQKKADDASSSLGDMANPNRGAATTQGTSIGAGDQIKNMGSGNADHLELGYRK</sequence>
<keyword evidence="3" id="KW-1185">Reference proteome</keyword>
<reference evidence="2 3" key="1">
    <citation type="submission" date="2017-03" db="EMBL/GenBank/DDBJ databases">
        <title>Genomes of endolithic fungi from Antarctica.</title>
        <authorList>
            <person name="Coleine C."/>
            <person name="Masonjones S."/>
            <person name="Stajich J.E."/>
        </authorList>
    </citation>
    <scope>NUCLEOTIDE SEQUENCE [LARGE SCALE GENOMIC DNA]</scope>
    <source>
        <strain evidence="2 3">CCFEE 6315</strain>
    </source>
</reference>
<comment type="caution">
    <text evidence="2">The sequence shown here is derived from an EMBL/GenBank/DDBJ whole genome shotgun (WGS) entry which is preliminary data.</text>
</comment>
<gene>
    <name evidence="2" type="ORF">B0A50_07556</name>
</gene>
<evidence type="ECO:0000313" key="3">
    <source>
        <dbReference type="Proteomes" id="UP000308549"/>
    </source>
</evidence>
<protein>
    <submittedName>
        <fullName evidence="2">Uncharacterized protein</fullName>
    </submittedName>
</protein>
<feature type="region of interest" description="Disordered" evidence="1">
    <location>
        <begin position="1"/>
        <end position="85"/>
    </location>
</feature>
<dbReference type="EMBL" id="NAJL01000057">
    <property type="protein sequence ID" value="TKA23348.1"/>
    <property type="molecule type" value="Genomic_DNA"/>
</dbReference>
<accession>A0A4U0TMY4</accession>
<dbReference type="OrthoDB" id="3649678at2759"/>